<dbReference type="Proteomes" id="UP000091857">
    <property type="component" value="Chromosome 2"/>
</dbReference>
<proteinExistence type="predicted"/>
<dbReference type="PANTHER" id="PTHR34358:SF2">
    <property type="entry name" value="OS03G0411600 PROTEIN"/>
    <property type="match status" value="1"/>
</dbReference>
<sequence>MKDVDSLPTSTTAATVTVTATATATSAKKETSDSNLFGKGRYKFWALAAILLLAFWSMFTGTVTLRWSAGNLNSLSDDLDAPIHDDLDVLEMEEREKVVKHMWDVYTNSRRIRLPRFWQEAFEAAYEELTSDVPEIRDAAICEIAKMSVRSIVLDPPPFQSTSAQELNKSLKLAGKGAAIATSRRSDE</sequence>
<dbReference type="Gramene" id="Manes.02G092100.1.v8.1">
    <property type="protein sequence ID" value="Manes.02G092100.1.v8.1.CDS"/>
    <property type="gene ID" value="Manes.02G092100.v8.1"/>
</dbReference>
<dbReference type="OrthoDB" id="2020737at2759"/>
<evidence type="ECO:0000313" key="2">
    <source>
        <dbReference type="EMBL" id="OAY57373.1"/>
    </source>
</evidence>
<name>A0A2C9WCP8_MANES</name>
<feature type="transmembrane region" description="Helical" evidence="1">
    <location>
        <begin position="44"/>
        <end position="65"/>
    </location>
</feature>
<dbReference type="STRING" id="3983.A0A2C9WCP8"/>
<keyword evidence="1" id="KW-0812">Transmembrane</keyword>
<dbReference type="EMBL" id="CM004388">
    <property type="protein sequence ID" value="OAY57373.1"/>
    <property type="molecule type" value="Genomic_DNA"/>
</dbReference>
<dbReference type="Pfam" id="PF06708">
    <property type="entry name" value="DUF1195"/>
    <property type="match status" value="1"/>
</dbReference>
<evidence type="ECO:0000313" key="3">
    <source>
        <dbReference type="Proteomes" id="UP000091857"/>
    </source>
</evidence>
<dbReference type="InterPro" id="IPR010608">
    <property type="entry name" value="DUF1195"/>
</dbReference>
<gene>
    <name evidence="2" type="ORF">MANES_02G092100v8</name>
</gene>
<organism evidence="2 3">
    <name type="scientific">Manihot esculenta</name>
    <name type="common">Cassava</name>
    <name type="synonym">Jatropha manihot</name>
    <dbReference type="NCBI Taxonomy" id="3983"/>
    <lineage>
        <taxon>Eukaryota</taxon>
        <taxon>Viridiplantae</taxon>
        <taxon>Streptophyta</taxon>
        <taxon>Embryophyta</taxon>
        <taxon>Tracheophyta</taxon>
        <taxon>Spermatophyta</taxon>
        <taxon>Magnoliopsida</taxon>
        <taxon>eudicotyledons</taxon>
        <taxon>Gunneridae</taxon>
        <taxon>Pentapetalae</taxon>
        <taxon>rosids</taxon>
        <taxon>fabids</taxon>
        <taxon>Malpighiales</taxon>
        <taxon>Euphorbiaceae</taxon>
        <taxon>Crotonoideae</taxon>
        <taxon>Manihoteae</taxon>
        <taxon>Manihot</taxon>
    </lineage>
</organism>
<comment type="caution">
    <text evidence="2">The sequence shown here is derived from an EMBL/GenBank/DDBJ whole genome shotgun (WGS) entry which is preliminary data.</text>
</comment>
<keyword evidence="1" id="KW-1133">Transmembrane helix</keyword>
<dbReference type="PANTHER" id="PTHR34358">
    <property type="entry name" value="OS03G0411600 PROTEIN"/>
    <property type="match status" value="1"/>
</dbReference>
<accession>A0A2C9WCP8</accession>
<keyword evidence="1" id="KW-0472">Membrane</keyword>
<reference evidence="3" key="1">
    <citation type="journal article" date="2016" name="Nat. Biotechnol.">
        <title>Sequencing wild and cultivated cassava and related species reveals extensive interspecific hybridization and genetic diversity.</title>
        <authorList>
            <person name="Bredeson J.V."/>
            <person name="Lyons J.B."/>
            <person name="Prochnik S.E."/>
            <person name="Wu G.A."/>
            <person name="Ha C.M."/>
            <person name="Edsinger-Gonzales E."/>
            <person name="Grimwood J."/>
            <person name="Schmutz J."/>
            <person name="Rabbi I.Y."/>
            <person name="Egesi C."/>
            <person name="Nauluvula P."/>
            <person name="Lebot V."/>
            <person name="Ndunguru J."/>
            <person name="Mkamilo G."/>
            <person name="Bart R.S."/>
            <person name="Setter T.L."/>
            <person name="Gleadow R.M."/>
            <person name="Kulakow P."/>
            <person name="Ferguson M.E."/>
            <person name="Rounsley S."/>
            <person name="Rokhsar D.S."/>
        </authorList>
    </citation>
    <scope>NUCLEOTIDE SEQUENCE [LARGE SCALE GENOMIC DNA]</scope>
    <source>
        <strain evidence="3">cv. AM560-2</strain>
    </source>
</reference>
<dbReference type="AlphaFoldDB" id="A0A2C9WCP8"/>
<dbReference type="OMA" id="WSMLSGS"/>
<evidence type="ECO:0000256" key="1">
    <source>
        <dbReference type="SAM" id="Phobius"/>
    </source>
</evidence>
<protein>
    <submittedName>
        <fullName evidence="2">Uncharacterized protein</fullName>
    </submittedName>
</protein>
<keyword evidence="3" id="KW-1185">Reference proteome</keyword>